<accession>A0A7J8XL07</accession>
<dbReference type="PANTHER" id="PTHR46524">
    <property type="entry name" value="CW-TYPE ZINC FINGER"/>
    <property type="match status" value="1"/>
</dbReference>
<dbReference type="AlphaFoldDB" id="A0A7J8XL07"/>
<proteinExistence type="predicted"/>
<dbReference type="InterPro" id="IPR055300">
    <property type="entry name" value="CWZF3/5/7"/>
</dbReference>
<name>A0A7J8XL07_GOSAI</name>
<evidence type="ECO:0000313" key="1">
    <source>
        <dbReference type="EMBL" id="MBA0687935.1"/>
    </source>
</evidence>
<comment type="caution">
    <text evidence="1">The sequence shown here is derived from an EMBL/GenBank/DDBJ whole genome shotgun (WGS) entry which is preliminary data.</text>
</comment>
<sequence length="151" mass="16839">MEASRKSRATLAAANSSLGGAKSREALSSVKKALDFSFQDVEGVLHLKKKGWPALPASILSTSKLASASFLTLAEQALLISFPRRYYEAEHRNWQSQCLSLYIVLINQEELKEYRKKKEIGGASGPKKQVILFVGERSFYYIQVGLLDVDR</sequence>
<dbReference type="PANTHER" id="PTHR46524:SF7">
    <property type="entry name" value="CW-TYPE ZINC FINGER"/>
    <property type="match status" value="1"/>
</dbReference>
<dbReference type="EMBL" id="JABFAA010000008">
    <property type="protein sequence ID" value="MBA0687935.1"/>
    <property type="molecule type" value="Genomic_DNA"/>
</dbReference>
<dbReference type="Proteomes" id="UP000593577">
    <property type="component" value="Unassembled WGS sequence"/>
</dbReference>
<organism evidence="1 2">
    <name type="scientific">Gossypium aridum</name>
    <name type="common">American cotton</name>
    <name type="synonym">Erioxylum aridum</name>
    <dbReference type="NCBI Taxonomy" id="34290"/>
    <lineage>
        <taxon>Eukaryota</taxon>
        <taxon>Viridiplantae</taxon>
        <taxon>Streptophyta</taxon>
        <taxon>Embryophyta</taxon>
        <taxon>Tracheophyta</taxon>
        <taxon>Spermatophyta</taxon>
        <taxon>Magnoliopsida</taxon>
        <taxon>eudicotyledons</taxon>
        <taxon>Gunneridae</taxon>
        <taxon>Pentapetalae</taxon>
        <taxon>rosids</taxon>
        <taxon>malvids</taxon>
        <taxon>Malvales</taxon>
        <taxon>Malvaceae</taxon>
        <taxon>Malvoideae</taxon>
        <taxon>Gossypium</taxon>
    </lineage>
</organism>
<evidence type="ECO:0000313" key="2">
    <source>
        <dbReference type="Proteomes" id="UP000593577"/>
    </source>
</evidence>
<keyword evidence="2" id="KW-1185">Reference proteome</keyword>
<protein>
    <submittedName>
        <fullName evidence="1">Uncharacterized protein</fullName>
    </submittedName>
</protein>
<reference evidence="1 2" key="1">
    <citation type="journal article" date="2019" name="Genome Biol. Evol.">
        <title>Insights into the evolution of the New World diploid cottons (Gossypium, subgenus Houzingenia) based on genome sequencing.</title>
        <authorList>
            <person name="Grover C.E."/>
            <person name="Arick M.A. 2nd"/>
            <person name="Thrash A."/>
            <person name="Conover J.L."/>
            <person name="Sanders W.S."/>
            <person name="Peterson D.G."/>
            <person name="Frelichowski J.E."/>
            <person name="Scheffler J.A."/>
            <person name="Scheffler B.E."/>
            <person name="Wendel J.F."/>
        </authorList>
    </citation>
    <scope>NUCLEOTIDE SEQUENCE [LARGE SCALE GENOMIC DNA]</scope>
    <source>
        <strain evidence="1">185</strain>
        <tissue evidence="1">Leaf</tissue>
    </source>
</reference>
<gene>
    <name evidence="1" type="ORF">Goari_005752</name>
</gene>